<gene>
    <name evidence="3" type="ORF">ACFOKC_14170</name>
</gene>
<keyword evidence="4" id="KW-1185">Reference proteome</keyword>
<dbReference type="Proteomes" id="UP001595660">
    <property type="component" value="Unassembled WGS sequence"/>
</dbReference>
<proteinExistence type="predicted"/>
<sequence length="472" mass="47819">MRLAGVGAYAPRFRLSGDAVADALGRFRARGVDSVAVPDADEDALTMAAEAGERALDAAGVEVDEIDALYLASTTLPYDEEAGAGRLGSLLDLGEATRSAQFGGSTDAGGEALAAALDGDDHALVVASDAPRGAFDEAIGHAAGAGAAAIVVAPDGPGRIAGRSAATTTYPGTRFRERGDSETTGLGVTSYDRQAYRETVASAVDGLDAPENADAAALHAPDGDLPYRAAGALGVETDAVTEGIVARRLGDTGAASALLGLAGALDDGAEDVLVATYGSGGAAHAFRVRAERDVPVDAALSGDRTLDFAAARRRAGAFDSGTPEGGGAYVSVPSFRRTLAQRHRLVAGECVACGSLCFPAEGACTDCGAREGYDDAPLSRRGIVEASTTISQGGAPPEFVPQQARAGEYASAIVAFEGPDGGRASVPLQVVLAGESTPEIGDEVVAVPRLLYEQEGVRRYGLKGVPATENRR</sequence>
<evidence type="ECO:0000256" key="1">
    <source>
        <dbReference type="ARBA" id="ARBA00023229"/>
    </source>
</evidence>
<evidence type="ECO:0000313" key="3">
    <source>
        <dbReference type="EMBL" id="MFC3478873.1"/>
    </source>
</evidence>
<comment type="caution">
    <text evidence="3">The sequence shown here is derived from an EMBL/GenBank/DDBJ whole genome shotgun (WGS) entry which is preliminary data.</text>
</comment>
<keyword evidence="1" id="KW-0414">Isoprene biosynthesis</keyword>
<evidence type="ECO:0000313" key="4">
    <source>
        <dbReference type="Proteomes" id="UP001595660"/>
    </source>
</evidence>
<accession>A0ABD5NIZ6</accession>
<dbReference type="Pfam" id="PF12172">
    <property type="entry name" value="zf-ChsH2"/>
    <property type="match status" value="1"/>
</dbReference>
<dbReference type="InterPro" id="IPR012340">
    <property type="entry name" value="NA-bd_OB-fold"/>
</dbReference>
<dbReference type="InterPro" id="IPR016039">
    <property type="entry name" value="Thiolase-like"/>
</dbReference>
<organism evidence="3 4">
    <name type="scientific">Halobacterium litoreum</name>
    <dbReference type="NCBI Taxonomy" id="2039234"/>
    <lineage>
        <taxon>Archaea</taxon>
        <taxon>Methanobacteriati</taxon>
        <taxon>Methanobacteriota</taxon>
        <taxon>Stenosarchaea group</taxon>
        <taxon>Halobacteria</taxon>
        <taxon>Halobacteriales</taxon>
        <taxon>Halobacteriaceae</taxon>
        <taxon>Halobacterium</taxon>
    </lineage>
</organism>
<dbReference type="AlphaFoldDB" id="A0ABD5NIZ6"/>
<evidence type="ECO:0000259" key="2">
    <source>
        <dbReference type="Pfam" id="PF12172"/>
    </source>
</evidence>
<dbReference type="GO" id="GO:0008299">
    <property type="term" value="P:isoprenoid biosynthetic process"/>
    <property type="evidence" value="ECO:0007669"/>
    <property type="project" value="UniProtKB-KW"/>
</dbReference>
<feature type="domain" description="ChsH2 rubredoxin-like zinc ribbon" evidence="2">
    <location>
        <begin position="339"/>
        <end position="371"/>
    </location>
</feature>
<name>A0ABD5NIZ6_9EURY</name>
<dbReference type="InterPro" id="IPR022002">
    <property type="entry name" value="ChsH2_Znr"/>
</dbReference>
<protein>
    <submittedName>
        <fullName evidence="3">Zinc ribbon domain-containing protein</fullName>
    </submittedName>
</protein>
<dbReference type="RefSeq" id="WP_232569625.1">
    <property type="nucleotide sequence ID" value="NZ_CP089466.1"/>
</dbReference>
<dbReference type="SUPFAM" id="SSF53901">
    <property type="entry name" value="Thiolase-like"/>
    <property type="match status" value="2"/>
</dbReference>
<dbReference type="Gene3D" id="3.40.47.10">
    <property type="match status" value="1"/>
</dbReference>
<dbReference type="SUPFAM" id="SSF50249">
    <property type="entry name" value="Nucleic acid-binding proteins"/>
    <property type="match status" value="1"/>
</dbReference>
<dbReference type="EMBL" id="JBHRWN010000002">
    <property type="protein sequence ID" value="MFC3478873.1"/>
    <property type="molecule type" value="Genomic_DNA"/>
</dbReference>
<reference evidence="3 4" key="1">
    <citation type="journal article" date="2019" name="Int. J. Syst. Evol. Microbiol.">
        <title>The Global Catalogue of Microorganisms (GCM) 10K type strain sequencing project: providing services to taxonomists for standard genome sequencing and annotation.</title>
        <authorList>
            <consortium name="The Broad Institute Genomics Platform"/>
            <consortium name="The Broad Institute Genome Sequencing Center for Infectious Disease"/>
            <person name="Wu L."/>
            <person name="Ma J."/>
        </authorList>
    </citation>
    <scope>NUCLEOTIDE SEQUENCE [LARGE SCALE GENOMIC DNA]</scope>
    <source>
        <strain evidence="3 4">CGMCC 1.12562</strain>
    </source>
</reference>
<dbReference type="GeneID" id="69118113"/>